<keyword evidence="3" id="KW-1185">Reference proteome</keyword>
<evidence type="ECO:0000313" key="3">
    <source>
        <dbReference type="Proteomes" id="UP000642107"/>
    </source>
</evidence>
<feature type="transmembrane region" description="Helical" evidence="1">
    <location>
        <begin position="285"/>
        <end position="305"/>
    </location>
</feature>
<gene>
    <name evidence="2" type="ORF">IGS67_07575</name>
</gene>
<organism evidence="2 3">
    <name type="scientific">Flavimobilis rhizosphaerae</name>
    <dbReference type="NCBI Taxonomy" id="2775421"/>
    <lineage>
        <taxon>Bacteria</taxon>
        <taxon>Bacillati</taxon>
        <taxon>Actinomycetota</taxon>
        <taxon>Actinomycetes</taxon>
        <taxon>Micrococcales</taxon>
        <taxon>Jonesiaceae</taxon>
        <taxon>Flavimobilis</taxon>
    </lineage>
</organism>
<keyword evidence="1" id="KW-0812">Transmembrane</keyword>
<evidence type="ECO:0000313" key="2">
    <source>
        <dbReference type="EMBL" id="MBD9699351.1"/>
    </source>
</evidence>
<feature type="transmembrane region" description="Helical" evidence="1">
    <location>
        <begin position="21"/>
        <end position="43"/>
    </location>
</feature>
<dbReference type="Proteomes" id="UP000642107">
    <property type="component" value="Unassembled WGS sequence"/>
</dbReference>
<feature type="transmembrane region" description="Helical" evidence="1">
    <location>
        <begin position="392"/>
        <end position="413"/>
    </location>
</feature>
<feature type="transmembrane region" description="Helical" evidence="1">
    <location>
        <begin position="151"/>
        <end position="176"/>
    </location>
</feature>
<evidence type="ECO:0000256" key="1">
    <source>
        <dbReference type="SAM" id="Phobius"/>
    </source>
</evidence>
<proteinExistence type="predicted"/>
<keyword evidence="1" id="KW-0472">Membrane</keyword>
<accession>A0ABR9DQF5</accession>
<protein>
    <submittedName>
        <fullName evidence="2">Uncharacterized protein</fullName>
    </submittedName>
</protein>
<keyword evidence="1" id="KW-1133">Transmembrane helix</keyword>
<dbReference type="RefSeq" id="WP_192279324.1">
    <property type="nucleotide sequence ID" value="NZ_JACZDF010000003.1"/>
</dbReference>
<feature type="transmembrane region" description="Helical" evidence="1">
    <location>
        <begin position="425"/>
        <end position="447"/>
    </location>
</feature>
<reference evidence="2 3" key="1">
    <citation type="submission" date="2020-09" db="EMBL/GenBank/DDBJ databases">
        <title>Flavimobilis rhizosphaerae sp. nov., isolated from rhizosphere soil of Spartina alterniflora.</title>
        <authorList>
            <person name="Hanqin C."/>
        </authorList>
    </citation>
    <scope>NUCLEOTIDE SEQUENCE [LARGE SCALE GENOMIC DNA]</scope>
    <source>
        <strain evidence="2 3">GY 10621</strain>
    </source>
</reference>
<comment type="caution">
    <text evidence="2">The sequence shown here is derived from an EMBL/GenBank/DDBJ whole genome shotgun (WGS) entry which is preliminary data.</text>
</comment>
<sequence length="475" mass="49559">MTSAGSRRTIPWRKLAGTSARTLLAIIVAHVVLVSLFAATYAVPDAPIIRHVTADLAAGRLADTYPDNPLGGRLDGYTQCLSTTSGVLPTTSSMPLPEKVTMVPRGPGDCSELPGYFGRLADGGPFAHPDRGDAFGYIRYWSGYSIVSRPLLALGGIRAAQAGSAILLVGALALLAHGTRRRAGTPAAVALVGTYVLTSNVMTTPLAYTMAVSETVALAGAALVLLVPRRWVLPAAAVAASAFVFVDLLTVPGTSWALTVFAVALRAWSTWAAGPRTTRPARPVLLAASAGAVVWGAGYGVSWALRWVYATAYVGVRGVVDDVLTTARFRIDGDTTFTGKPVELSTVPLSSLGKNLGYWAMTVGLWAAVVIVLALAVVVWRRRTTVVAGVTARGGWPAVAALAAPALLVVVWYEFLRNHSQIHAFFTHRSLGAATAICVAALVIGWAGAHRPARSLREAAGTRDASTPDGAAAHP</sequence>
<feature type="transmembrane region" description="Helical" evidence="1">
    <location>
        <begin position="356"/>
        <end position="380"/>
    </location>
</feature>
<dbReference type="EMBL" id="JACZDF010000003">
    <property type="protein sequence ID" value="MBD9699351.1"/>
    <property type="molecule type" value="Genomic_DNA"/>
</dbReference>
<name>A0ABR9DQF5_9MICO</name>
<feature type="transmembrane region" description="Helical" evidence="1">
    <location>
        <begin position="207"/>
        <end position="226"/>
    </location>
</feature>